<evidence type="ECO:0008006" key="4">
    <source>
        <dbReference type="Google" id="ProtNLM"/>
    </source>
</evidence>
<evidence type="ECO:0000313" key="2">
    <source>
        <dbReference type="EMBL" id="ACY16774.1"/>
    </source>
</evidence>
<evidence type="ECO:0000256" key="1">
    <source>
        <dbReference type="SAM" id="SignalP"/>
    </source>
</evidence>
<accession>D0LM68</accession>
<dbReference type="AlphaFoldDB" id="D0LM68"/>
<name>D0LM68_HALO1</name>
<keyword evidence="3" id="KW-1185">Reference proteome</keyword>
<dbReference type="EMBL" id="CP001804">
    <property type="protein sequence ID" value="ACY16774.1"/>
    <property type="molecule type" value="Genomic_DNA"/>
</dbReference>
<dbReference type="PROSITE" id="PS51257">
    <property type="entry name" value="PROKAR_LIPOPROTEIN"/>
    <property type="match status" value="1"/>
</dbReference>
<protein>
    <recommendedName>
        <fullName evidence="4">Solute-binding protein family 5 domain-containing protein</fullName>
    </recommendedName>
</protein>
<dbReference type="STRING" id="502025.Hoch_4277"/>
<feature type="chain" id="PRO_5003010713" description="Solute-binding protein family 5 domain-containing protein" evidence="1">
    <location>
        <begin position="30"/>
        <end position="435"/>
    </location>
</feature>
<sequence>MAGMLRGIPARSAVILLSTLVLSCTQASAPPEPRPLRVAATSGLSSFRARQPQGATPHAMELVYAQLSEHAEIVKRGDDKRLLRPHKPSQNASAALCRALAVAEPVDAKTASPEGCLLSFASPQAASEFDSHRRHLLATGPYQLHREFDTHGQVLAADAPVDARPIGAIEFRANPGRAAADIHVQSMPLNQAWRQLFAGQIDVVPNMSWLYRERFRGIASVRLLDIPVTANMHLCFNTRRSQWADVHLRREVARVIEPDAVAKLACGEPSCRVPDWEIPAPEAPTEIPPHITILALDMHSSAVIAARAISYRLRRHYGIEVDVHVVDIAELAARAEGTEHDMTIVPMGLLGVSNNLTRPLASHAGYAPDDFTKAAAIDDTAAMRTILKRDAPLVPLFQIRTFAAVDDAYCGGAPERSTSWAWLADLYPCDDGAQP</sequence>
<dbReference type="eggNOG" id="COG0747">
    <property type="taxonomic scope" value="Bacteria"/>
</dbReference>
<organism evidence="2 3">
    <name type="scientific">Haliangium ochraceum (strain DSM 14365 / JCM 11303 / SMP-2)</name>
    <dbReference type="NCBI Taxonomy" id="502025"/>
    <lineage>
        <taxon>Bacteria</taxon>
        <taxon>Pseudomonadati</taxon>
        <taxon>Myxococcota</taxon>
        <taxon>Polyangia</taxon>
        <taxon>Haliangiales</taxon>
        <taxon>Kofleriaceae</taxon>
        <taxon>Haliangium</taxon>
    </lineage>
</organism>
<gene>
    <name evidence="2" type="ordered locus">Hoch_4277</name>
</gene>
<reference evidence="2 3" key="1">
    <citation type="journal article" date="2010" name="Stand. Genomic Sci.">
        <title>Complete genome sequence of Haliangium ochraceum type strain (SMP-2).</title>
        <authorList>
            <consortium name="US DOE Joint Genome Institute (JGI-PGF)"/>
            <person name="Ivanova N."/>
            <person name="Daum C."/>
            <person name="Lang E."/>
            <person name="Abt B."/>
            <person name="Kopitz M."/>
            <person name="Saunders E."/>
            <person name="Lapidus A."/>
            <person name="Lucas S."/>
            <person name="Glavina Del Rio T."/>
            <person name="Nolan M."/>
            <person name="Tice H."/>
            <person name="Copeland A."/>
            <person name="Cheng J.F."/>
            <person name="Chen F."/>
            <person name="Bruce D."/>
            <person name="Goodwin L."/>
            <person name="Pitluck S."/>
            <person name="Mavromatis K."/>
            <person name="Pati A."/>
            <person name="Mikhailova N."/>
            <person name="Chen A."/>
            <person name="Palaniappan K."/>
            <person name="Land M."/>
            <person name="Hauser L."/>
            <person name="Chang Y.J."/>
            <person name="Jeffries C.D."/>
            <person name="Detter J.C."/>
            <person name="Brettin T."/>
            <person name="Rohde M."/>
            <person name="Goker M."/>
            <person name="Bristow J."/>
            <person name="Markowitz V."/>
            <person name="Eisen J.A."/>
            <person name="Hugenholtz P."/>
            <person name="Kyrpides N.C."/>
            <person name="Klenk H.P."/>
        </authorList>
    </citation>
    <scope>NUCLEOTIDE SEQUENCE [LARGE SCALE GENOMIC DNA]</scope>
    <source>
        <strain evidence="3">DSM 14365 / CIP 107738 / JCM 11303 / AJ 13395 / SMP-2</strain>
    </source>
</reference>
<proteinExistence type="predicted"/>
<dbReference type="KEGG" id="hoh:Hoch_4277"/>
<keyword evidence="1" id="KW-0732">Signal</keyword>
<dbReference type="Proteomes" id="UP000001880">
    <property type="component" value="Chromosome"/>
</dbReference>
<dbReference type="RefSeq" id="WP_012829372.1">
    <property type="nucleotide sequence ID" value="NC_013440.1"/>
</dbReference>
<dbReference type="SUPFAM" id="SSF53850">
    <property type="entry name" value="Periplasmic binding protein-like II"/>
    <property type="match status" value="1"/>
</dbReference>
<feature type="signal peptide" evidence="1">
    <location>
        <begin position="1"/>
        <end position="29"/>
    </location>
</feature>
<evidence type="ECO:0000313" key="3">
    <source>
        <dbReference type="Proteomes" id="UP000001880"/>
    </source>
</evidence>
<dbReference type="HOGENOM" id="CLU_629721_0_0_7"/>